<organism evidence="6 7">
    <name type="scientific">Kitasatospora xanthocidica</name>
    <dbReference type="NCBI Taxonomy" id="83382"/>
    <lineage>
        <taxon>Bacteria</taxon>
        <taxon>Bacillati</taxon>
        <taxon>Actinomycetota</taxon>
        <taxon>Actinomycetes</taxon>
        <taxon>Kitasatosporales</taxon>
        <taxon>Streptomycetaceae</taxon>
        <taxon>Kitasatospora</taxon>
    </lineage>
</organism>
<dbReference type="Gene3D" id="3.40.1030.10">
    <property type="entry name" value="Nucleoside phosphorylase/phosphoribosyltransferase catalytic domain"/>
    <property type="match status" value="1"/>
</dbReference>
<dbReference type="SUPFAM" id="SSF52418">
    <property type="entry name" value="Nucleoside phosphorylase/phosphoribosyltransferase catalytic domain"/>
    <property type="match status" value="1"/>
</dbReference>
<dbReference type="InterPro" id="IPR005940">
    <property type="entry name" value="Anthranilate_Pribosyl_Tfrase"/>
</dbReference>
<sequence>MHQALTALLAARPVDLAAWRSWWDQLEHRTLGPADSDRAQAAALLAALTTRLPDPDTLTALHTSLTERTPDPGPAHPGSVNIVGTGGGPATFNLSTAAALTAAAIGIPVVKTGSRAYTSAAGSVDLLERLGITLTSSHTATADHLARHNIAFAGPHVYPPALTRLARTLYPLTLKPFGAFLNTLGPLLATVPVTAQLTGTATPTALAALRPLAANTTTRTVWLAHNSAGADELLPFADNTLHTPDGDIHLPAGAVAPAEGTLADLAPHPHDLTGHFLRALAGRAGTTATHTIALNAAALALASGRHTRWHTAYTTALDALADGAPHALATRLATRPRETAGV</sequence>
<proteinExistence type="predicted"/>
<keyword evidence="2" id="KW-0808">Transferase</keyword>
<dbReference type="PANTHER" id="PTHR43285">
    <property type="entry name" value="ANTHRANILATE PHOSPHORIBOSYLTRANSFERASE"/>
    <property type="match status" value="1"/>
</dbReference>
<accession>A0A372ZLM8</accession>
<evidence type="ECO:0000259" key="5">
    <source>
        <dbReference type="Pfam" id="PF00591"/>
    </source>
</evidence>
<dbReference type="RefSeq" id="WP_049656702.1">
    <property type="nucleotide sequence ID" value="NZ_QVIG01000001.1"/>
</dbReference>
<protein>
    <recommendedName>
        <fullName evidence="5">Glycosyl transferase family 3 domain-containing protein</fullName>
    </recommendedName>
</protein>
<dbReference type="Gene3D" id="1.20.970.10">
    <property type="entry name" value="Transferase, Pyrimidine Nucleoside Phosphorylase, Chain C"/>
    <property type="match status" value="1"/>
</dbReference>
<reference evidence="6 7" key="1">
    <citation type="submission" date="2018-08" db="EMBL/GenBank/DDBJ databases">
        <title>Diversity &amp; Physiological Properties of Lignin-Decomposing Actinobacteria from Soil.</title>
        <authorList>
            <person name="Roh S.G."/>
            <person name="Kim S.B."/>
        </authorList>
    </citation>
    <scope>NUCLEOTIDE SEQUENCE [LARGE SCALE GENOMIC DNA]</scope>
    <source>
        <strain evidence="6 7">MMS17-GH009</strain>
    </source>
</reference>
<dbReference type="GO" id="GO:0005829">
    <property type="term" value="C:cytosol"/>
    <property type="evidence" value="ECO:0007669"/>
    <property type="project" value="TreeGrafter"/>
</dbReference>
<keyword evidence="3" id="KW-0822">Tryptophan biosynthesis</keyword>
<evidence type="ECO:0000256" key="4">
    <source>
        <dbReference type="ARBA" id="ARBA00023141"/>
    </source>
</evidence>
<evidence type="ECO:0000256" key="3">
    <source>
        <dbReference type="ARBA" id="ARBA00022822"/>
    </source>
</evidence>
<dbReference type="GO" id="GO:0000162">
    <property type="term" value="P:L-tryptophan biosynthetic process"/>
    <property type="evidence" value="ECO:0007669"/>
    <property type="project" value="UniProtKB-KW"/>
</dbReference>
<evidence type="ECO:0000313" key="7">
    <source>
        <dbReference type="Proteomes" id="UP000263377"/>
    </source>
</evidence>
<dbReference type="InterPro" id="IPR000312">
    <property type="entry name" value="Glycosyl_Trfase_fam3"/>
</dbReference>
<keyword evidence="1" id="KW-0328">Glycosyltransferase</keyword>
<dbReference type="InterPro" id="IPR035902">
    <property type="entry name" value="Nuc_phospho_transferase"/>
</dbReference>
<gene>
    <name evidence="6" type="ORF">DR950_02410</name>
</gene>
<keyword evidence="7" id="KW-1185">Reference proteome</keyword>
<dbReference type="GO" id="GO:0004048">
    <property type="term" value="F:anthranilate phosphoribosyltransferase activity"/>
    <property type="evidence" value="ECO:0007669"/>
    <property type="project" value="InterPro"/>
</dbReference>
<dbReference type="PANTHER" id="PTHR43285:SF2">
    <property type="entry name" value="ANTHRANILATE PHOSPHORIBOSYLTRANSFERASE"/>
    <property type="match status" value="1"/>
</dbReference>
<evidence type="ECO:0000313" key="6">
    <source>
        <dbReference type="EMBL" id="RGD56799.1"/>
    </source>
</evidence>
<comment type="caution">
    <text evidence="6">The sequence shown here is derived from an EMBL/GenBank/DDBJ whole genome shotgun (WGS) entry which is preliminary data.</text>
</comment>
<dbReference type="Pfam" id="PF00591">
    <property type="entry name" value="Glycos_transf_3"/>
    <property type="match status" value="1"/>
</dbReference>
<keyword evidence="4" id="KW-0057">Aromatic amino acid biosynthesis</keyword>
<name>A0A372ZLM8_9ACTN</name>
<dbReference type="Proteomes" id="UP000263377">
    <property type="component" value="Unassembled WGS sequence"/>
</dbReference>
<evidence type="ECO:0000256" key="2">
    <source>
        <dbReference type="ARBA" id="ARBA00022679"/>
    </source>
</evidence>
<keyword evidence="3" id="KW-0028">Amino-acid biosynthesis</keyword>
<feature type="domain" description="Glycosyl transferase family 3" evidence="5">
    <location>
        <begin position="79"/>
        <end position="324"/>
    </location>
</feature>
<evidence type="ECO:0000256" key="1">
    <source>
        <dbReference type="ARBA" id="ARBA00022676"/>
    </source>
</evidence>
<dbReference type="AlphaFoldDB" id="A0A372ZLM8"/>
<dbReference type="EMBL" id="QVIG01000001">
    <property type="protein sequence ID" value="RGD56799.1"/>
    <property type="molecule type" value="Genomic_DNA"/>
</dbReference>